<evidence type="ECO:0008006" key="3">
    <source>
        <dbReference type="Google" id="ProtNLM"/>
    </source>
</evidence>
<dbReference type="SUPFAM" id="SSF56563">
    <property type="entry name" value="Major capsid protein gp5"/>
    <property type="match status" value="1"/>
</dbReference>
<accession>A0A511NCF0</accession>
<sequence length="287" mass="31261">MTTTTKNSVFIPEVLADTLPSVFAGRKALYGTGIVVVNPGLDSRSLGEKVQVPYFNSLGEFEDLATDGDELTPAELTSADDESPVLHSGKAFSITKWAQMAAAGDPYQEAANQISEGAFRRFDKALIDKATTTTLIKDLTGEATKTFNWNGFVEAKLLWGDEQDGMVLMIVHSKVYGDMLKEKDEQGRPLLVDMRDGTLPRYGGIPVAVSDRCKVIPAAGETPAKYESYIGKKGALALWYNSDFGLDTDKNILKDSKEAAVHIYYVAHLYRRCAGGTKPGIVKIISH</sequence>
<dbReference type="OrthoDB" id="2065410at2"/>
<comment type="caution">
    <text evidence="1">The sequence shown here is derived from an EMBL/GenBank/DDBJ whole genome shotgun (WGS) entry which is preliminary data.</text>
</comment>
<dbReference type="AlphaFoldDB" id="A0A511NCF0"/>
<gene>
    <name evidence="1" type="ORF">DC3_56560</name>
</gene>
<evidence type="ECO:0000313" key="1">
    <source>
        <dbReference type="EMBL" id="GEM50021.1"/>
    </source>
</evidence>
<protein>
    <recommendedName>
        <fullName evidence="3">Phage major capsid protein</fullName>
    </recommendedName>
</protein>
<proteinExistence type="predicted"/>
<name>A0A511NCF0_DEIC1</name>
<dbReference type="Proteomes" id="UP000321306">
    <property type="component" value="Unassembled WGS sequence"/>
</dbReference>
<organism evidence="1 2">
    <name type="scientific">Deinococcus cellulosilyticus (strain DSM 18568 / NBRC 106333 / KACC 11606 / 5516J-15)</name>
    <dbReference type="NCBI Taxonomy" id="1223518"/>
    <lineage>
        <taxon>Bacteria</taxon>
        <taxon>Thermotogati</taxon>
        <taxon>Deinococcota</taxon>
        <taxon>Deinococci</taxon>
        <taxon>Deinococcales</taxon>
        <taxon>Deinococcaceae</taxon>
        <taxon>Deinococcus</taxon>
    </lineage>
</organism>
<reference evidence="1 2" key="1">
    <citation type="submission" date="2019-07" db="EMBL/GenBank/DDBJ databases">
        <title>Whole genome shotgun sequence of Deinococcus cellulosilyticus NBRC 106333.</title>
        <authorList>
            <person name="Hosoyama A."/>
            <person name="Uohara A."/>
            <person name="Ohji S."/>
            <person name="Ichikawa N."/>
        </authorList>
    </citation>
    <scope>NUCLEOTIDE SEQUENCE [LARGE SCALE GENOMIC DNA]</scope>
    <source>
        <strain evidence="1 2">NBRC 106333</strain>
    </source>
</reference>
<evidence type="ECO:0000313" key="2">
    <source>
        <dbReference type="Proteomes" id="UP000321306"/>
    </source>
</evidence>
<dbReference type="EMBL" id="BJXB01000053">
    <property type="protein sequence ID" value="GEM50021.1"/>
    <property type="molecule type" value="Genomic_DNA"/>
</dbReference>
<dbReference type="RefSeq" id="WP_146891733.1">
    <property type="nucleotide sequence ID" value="NZ_BJXB01000053.1"/>
</dbReference>
<keyword evidence="2" id="KW-1185">Reference proteome</keyword>